<dbReference type="GO" id="GO:0046872">
    <property type="term" value="F:metal ion binding"/>
    <property type="evidence" value="ECO:0007669"/>
    <property type="project" value="UniProtKB-KW"/>
</dbReference>
<feature type="binding site" evidence="1">
    <location>
        <position position="104"/>
    </location>
    <ligand>
        <name>Ni(2+)</name>
        <dbReference type="ChEBI" id="CHEBI:49786"/>
    </ligand>
</feature>
<feature type="domain" description="Helix-turn-helix type 11" evidence="3">
    <location>
        <begin position="24"/>
        <end position="76"/>
    </location>
</feature>
<organism evidence="4 5">
    <name type="scientific">Tissierella praeacuta DSM 18095</name>
    <dbReference type="NCBI Taxonomy" id="1123404"/>
    <lineage>
        <taxon>Bacteria</taxon>
        <taxon>Bacillati</taxon>
        <taxon>Bacillota</taxon>
        <taxon>Tissierellia</taxon>
        <taxon>Tissierellales</taxon>
        <taxon>Tissierellaceae</taxon>
        <taxon>Tissierella</taxon>
    </lineage>
</organism>
<feature type="binding site" evidence="1">
    <location>
        <position position="163"/>
    </location>
    <ligand>
        <name>Ni(2+)</name>
        <dbReference type="ChEBI" id="CHEBI:49786"/>
    </ligand>
</feature>
<dbReference type="InterPro" id="IPR013196">
    <property type="entry name" value="HTH_11"/>
</dbReference>
<reference evidence="5" key="1">
    <citation type="submission" date="2016-11" db="EMBL/GenBank/DDBJ databases">
        <authorList>
            <person name="Varghese N."/>
            <person name="Submissions S."/>
        </authorList>
    </citation>
    <scope>NUCLEOTIDE SEQUENCE [LARGE SCALE GENOMIC DNA]</scope>
    <source>
        <strain evidence="5">DSM 18095</strain>
    </source>
</reference>
<evidence type="ECO:0000259" key="3">
    <source>
        <dbReference type="Pfam" id="PF08279"/>
    </source>
</evidence>
<dbReference type="Proteomes" id="UP000184114">
    <property type="component" value="Unassembled WGS sequence"/>
</dbReference>
<keyword evidence="5" id="KW-1185">Reference proteome</keyword>
<gene>
    <name evidence="4" type="ORF">SAMN02745784_02484</name>
</gene>
<dbReference type="SUPFAM" id="SSF46785">
    <property type="entry name" value="Winged helix' DNA-binding domain"/>
    <property type="match status" value="1"/>
</dbReference>
<dbReference type="AlphaFoldDB" id="A0A1M4Y2T0"/>
<evidence type="ECO:0008006" key="6">
    <source>
        <dbReference type="Google" id="ProtNLM"/>
    </source>
</evidence>
<dbReference type="Pfam" id="PF02829">
    <property type="entry name" value="3H"/>
    <property type="match status" value="1"/>
</dbReference>
<feature type="binding site" evidence="1">
    <location>
        <position position="165"/>
    </location>
    <ligand>
        <name>Ni(2+)</name>
        <dbReference type="ChEBI" id="CHEBI:49786"/>
    </ligand>
</feature>
<protein>
    <recommendedName>
        <fullName evidence="6">Transcription repressor NadR</fullName>
    </recommendedName>
</protein>
<dbReference type="InterPro" id="IPR004173">
    <property type="entry name" value="3H_domain"/>
</dbReference>
<dbReference type="Gene3D" id="3.30.1340.20">
    <property type="entry name" value="3H domain"/>
    <property type="match status" value="1"/>
</dbReference>
<dbReference type="SUPFAM" id="SSF75500">
    <property type="entry name" value="Putative transcriptional regulator TM1602, C-terminal domain"/>
    <property type="match status" value="1"/>
</dbReference>
<feature type="binding site" evidence="1">
    <location>
        <position position="95"/>
    </location>
    <ligand>
        <name>Ni(2+)</name>
        <dbReference type="ChEBI" id="CHEBI:49786"/>
    </ligand>
</feature>
<dbReference type="PIRSF" id="PIRSF037847">
    <property type="entry name" value="NiaR"/>
    <property type="match status" value="1"/>
</dbReference>
<keyword evidence="1" id="KW-0533">Nickel</keyword>
<name>A0A1M4Y2T0_9FIRM</name>
<dbReference type="InterPro" id="IPR035922">
    <property type="entry name" value="3H_dom_sf"/>
</dbReference>
<dbReference type="Pfam" id="PF08279">
    <property type="entry name" value="HTH_11"/>
    <property type="match status" value="1"/>
</dbReference>
<accession>A0A1M4Y2T0</accession>
<dbReference type="PANTHER" id="PTHR40068">
    <property type="entry name" value="TRANSCRIPTION REPRESSOR NIAR-RELATED"/>
    <property type="match status" value="1"/>
</dbReference>
<feature type="domain" description="3H" evidence="2">
    <location>
        <begin position="91"/>
        <end position="188"/>
    </location>
</feature>
<dbReference type="EMBL" id="FQTY01000015">
    <property type="protein sequence ID" value="SHF00134.1"/>
    <property type="molecule type" value="Genomic_DNA"/>
</dbReference>
<evidence type="ECO:0000313" key="4">
    <source>
        <dbReference type="EMBL" id="SHF00134.1"/>
    </source>
</evidence>
<dbReference type="PANTHER" id="PTHR40068:SF1">
    <property type="entry name" value="TRANSCRIPTION REPRESSOR NIAR-RELATED"/>
    <property type="match status" value="1"/>
</dbReference>
<sequence length="192" mass="22039">MRNWEQIVNLQLNEGVKPMDANERRQEILNILGKLEEPVKGIDISEQLGVSRQVIVQDIAILRARGENILATPQGYLMFKTHERRKTRKTIVCTHKNNKELEEELRTIVDLGGKIVDVIVEHPLYGEIKSQLQISSRHDLSLFMENLKATKAEPLSSLTDGIHLHTIEADDENTLRTIKEALLEKKYLIKED</sequence>
<evidence type="ECO:0000313" key="5">
    <source>
        <dbReference type="Proteomes" id="UP000184114"/>
    </source>
</evidence>
<proteinExistence type="predicted"/>
<keyword evidence="1" id="KW-0479">Metal-binding</keyword>
<dbReference type="STRING" id="1123404.SAMN02745784_02484"/>
<dbReference type="InterPro" id="IPR036388">
    <property type="entry name" value="WH-like_DNA-bd_sf"/>
</dbReference>
<dbReference type="Gene3D" id="1.10.10.10">
    <property type="entry name" value="Winged helix-like DNA-binding domain superfamily/Winged helix DNA-binding domain"/>
    <property type="match status" value="1"/>
</dbReference>
<dbReference type="InterPro" id="IPR026043">
    <property type="entry name" value="NadR"/>
</dbReference>
<evidence type="ECO:0000256" key="1">
    <source>
        <dbReference type="PIRSR" id="PIRSR037847-1"/>
    </source>
</evidence>
<evidence type="ECO:0000259" key="2">
    <source>
        <dbReference type="Pfam" id="PF02829"/>
    </source>
</evidence>
<dbReference type="InterPro" id="IPR036390">
    <property type="entry name" value="WH_DNA-bd_sf"/>
</dbReference>